<evidence type="ECO:0000256" key="4">
    <source>
        <dbReference type="ARBA" id="ARBA00023125"/>
    </source>
</evidence>
<keyword evidence="5" id="KW-0804">Transcription</keyword>
<evidence type="ECO:0000256" key="2">
    <source>
        <dbReference type="ARBA" id="ARBA00023015"/>
    </source>
</evidence>
<dbReference type="NCBIfam" id="TIGR02937">
    <property type="entry name" value="sigma70-ECF"/>
    <property type="match status" value="1"/>
</dbReference>
<dbReference type="SUPFAM" id="SSF88946">
    <property type="entry name" value="Sigma2 domain of RNA polymerase sigma factors"/>
    <property type="match status" value="1"/>
</dbReference>
<evidence type="ECO:0000259" key="6">
    <source>
        <dbReference type="Pfam" id="PF04542"/>
    </source>
</evidence>
<dbReference type="NCBIfam" id="TIGR02985">
    <property type="entry name" value="Sig70_bacteroi1"/>
    <property type="match status" value="1"/>
</dbReference>
<dbReference type="eggNOG" id="COG1595">
    <property type="taxonomic scope" value="Bacteria"/>
</dbReference>
<evidence type="ECO:0000313" key="9">
    <source>
        <dbReference type="Proteomes" id="UP000283872"/>
    </source>
</evidence>
<dbReference type="InterPro" id="IPR013325">
    <property type="entry name" value="RNA_pol_sigma_r2"/>
</dbReference>
<dbReference type="PANTHER" id="PTHR43133:SF46">
    <property type="entry name" value="RNA POLYMERASE SIGMA-70 FACTOR ECF SUBFAMILY"/>
    <property type="match status" value="1"/>
</dbReference>
<dbReference type="InterPro" id="IPR007630">
    <property type="entry name" value="RNA_pol_sigma70_r4"/>
</dbReference>
<dbReference type="InterPro" id="IPR039425">
    <property type="entry name" value="RNA_pol_sigma-70-like"/>
</dbReference>
<feature type="domain" description="RNA polymerase sigma-70 region 4" evidence="7">
    <location>
        <begin position="109"/>
        <end position="157"/>
    </location>
</feature>
<dbReference type="InterPro" id="IPR014284">
    <property type="entry name" value="RNA_pol_sigma-70_dom"/>
</dbReference>
<dbReference type="InterPro" id="IPR013324">
    <property type="entry name" value="RNA_pol_sigma_r3/r4-like"/>
</dbReference>
<accession>A0A174XUT0</accession>
<dbReference type="EMBL" id="QRVA01000002">
    <property type="protein sequence ID" value="RGS19526.1"/>
    <property type="molecule type" value="Genomic_DNA"/>
</dbReference>
<dbReference type="Pfam" id="PF04542">
    <property type="entry name" value="Sigma70_r2"/>
    <property type="match status" value="1"/>
</dbReference>
<keyword evidence="3" id="KW-0731">Sigma factor</keyword>
<organism evidence="8 9">
    <name type="scientific">Segatella copri</name>
    <dbReference type="NCBI Taxonomy" id="165179"/>
    <lineage>
        <taxon>Bacteria</taxon>
        <taxon>Pseudomonadati</taxon>
        <taxon>Bacteroidota</taxon>
        <taxon>Bacteroidia</taxon>
        <taxon>Bacteroidales</taxon>
        <taxon>Prevotellaceae</taxon>
        <taxon>Segatella</taxon>
    </lineage>
</organism>
<sequence>MNKREVFGHFFKSYYGRLYYYALQLLKDEEASRDIVSGVFAHVWENFDSYDMQTLPAFLLKTVKNKCLDYLRHTAVHAQYADYYLHAVDQCYEDNDIQKERQRQVEEMLDLLPDTTRHVLEECYLNHKKYREVADDMNVCQETVKRHIIKALKLLREHYHQIKT</sequence>
<dbReference type="Gene3D" id="1.10.10.10">
    <property type="entry name" value="Winged helix-like DNA-binding domain superfamily/Winged helix DNA-binding domain"/>
    <property type="match status" value="1"/>
</dbReference>
<evidence type="ECO:0000256" key="1">
    <source>
        <dbReference type="ARBA" id="ARBA00010641"/>
    </source>
</evidence>
<dbReference type="SUPFAM" id="SSF88659">
    <property type="entry name" value="Sigma3 and sigma4 domains of RNA polymerase sigma factors"/>
    <property type="match status" value="1"/>
</dbReference>
<dbReference type="GO" id="GO:0003677">
    <property type="term" value="F:DNA binding"/>
    <property type="evidence" value="ECO:0007669"/>
    <property type="project" value="UniProtKB-KW"/>
</dbReference>
<gene>
    <name evidence="8" type="ORF">DWY11_01920</name>
</gene>
<name>A0A174XUT0_9BACT</name>
<evidence type="ECO:0000256" key="5">
    <source>
        <dbReference type="ARBA" id="ARBA00023163"/>
    </source>
</evidence>
<dbReference type="InterPro" id="IPR036388">
    <property type="entry name" value="WH-like_DNA-bd_sf"/>
</dbReference>
<evidence type="ECO:0000256" key="3">
    <source>
        <dbReference type="ARBA" id="ARBA00023082"/>
    </source>
</evidence>
<dbReference type="InterPro" id="IPR007627">
    <property type="entry name" value="RNA_pol_sigma70_r2"/>
</dbReference>
<protein>
    <submittedName>
        <fullName evidence="8">RNA polymerase sigma-70 factor</fullName>
    </submittedName>
</protein>
<dbReference type="Pfam" id="PF04545">
    <property type="entry name" value="Sigma70_r4"/>
    <property type="match status" value="1"/>
</dbReference>
<keyword evidence="2" id="KW-0805">Transcription regulation</keyword>
<dbReference type="Gene3D" id="1.10.1740.10">
    <property type="match status" value="1"/>
</dbReference>
<dbReference type="InterPro" id="IPR014327">
    <property type="entry name" value="RNA_pol_sigma70_bacteroid"/>
</dbReference>
<comment type="similarity">
    <text evidence="1">Belongs to the sigma-70 factor family. ECF subfamily.</text>
</comment>
<dbReference type="PANTHER" id="PTHR43133">
    <property type="entry name" value="RNA POLYMERASE ECF-TYPE SIGMA FACTO"/>
    <property type="match status" value="1"/>
</dbReference>
<feature type="domain" description="RNA polymerase sigma-70 region 2" evidence="6">
    <location>
        <begin position="11"/>
        <end position="73"/>
    </location>
</feature>
<keyword evidence="4" id="KW-0238">DNA-binding</keyword>
<dbReference type="GO" id="GO:0006352">
    <property type="term" value="P:DNA-templated transcription initiation"/>
    <property type="evidence" value="ECO:0007669"/>
    <property type="project" value="InterPro"/>
</dbReference>
<evidence type="ECO:0000259" key="7">
    <source>
        <dbReference type="Pfam" id="PF04545"/>
    </source>
</evidence>
<comment type="caution">
    <text evidence="8">The sequence shown here is derived from an EMBL/GenBank/DDBJ whole genome shotgun (WGS) entry which is preliminary data.</text>
</comment>
<proteinExistence type="inferred from homology"/>
<dbReference type="CDD" id="cd06171">
    <property type="entry name" value="Sigma70_r4"/>
    <property type="match status" value="1"/>
</dbReference>
<dbReference type="RefSeq" id="WP_117587098.1">
    <property type="nucleotide sequence ID" value="NZ_JBALJX010000007.1"/>
</dbReference>
<evidence type="ECO:0000313" key="8">
    <source>
        <dbReference type="EMBL" id="RGS19526.1"/>
    </source>
</evidence>
<dbReference type="AlphaFoldDB" id="A0A174XUT0"/>
<reference evidence="8 9" key="1">
    <citation type="submission" date="2018-08" db="EMBL/GenBank/DDBJ databases">
        <title>A genome reference for cultivated species of the human gut microbiota.</title>
        <authorList>
            <person name="Zou Y."/>
            <person name="Xue W."/>
            <person name="Luo G."/>
        </authorList>
    </citation>
    <scope>NUCLEOTIDE SEQUENCE [LARGE SCALE GENOMIC DNA]</scope>
    <source>
        <strain evidence="8 9">AF24-12</strain>
    </source>
</reference>
<dbReference type="Proteomes" id="UP000283872">
    <property type="component" value="Unassembled WGS sequence"/>
</dbReference>
<dbReference type="GO" id="GO:0016987">
    <property type="term" value="F:sigma factor activity"/>
    <property type="evidence" value="ECO:0007669"/>
    <property type="project" value="UniProtKB-KW"/>
</dbReference>